<feature type="compositionally biased region" description="Polar residues" evidence="12">
    <location>
        <begin position="792"/>
        <end position="808"/>
    </location>
</feature>
<evidence type="ECO:0000256" key="8">
    <source>
        <dbReference type="ARBA" id="ARBA00022806"/>
    </source>
</evidence>
<dbReference type="Pfam" id="PF18141">
    <property type="entry name" value="UPF1_1B_dom"/>
    <property type="match status" value="1"/>
</dbReference>
<keyword evidence="7" id="KW-0378">Hydrolase</keyword>
<feature type="compositionally biased region" description="Polar residues" evidence="12">
    <location>
        <begin position="871"/>
        <end position="888"/>
    </location>
</feature>
<feature type="compositionally biased region" description="Low complexity" evidence="12">
    <location>
        <begin position="777"/>
        <end position="791"/>
    </location>
</feature>
<evidence type="ECO:0000256" key="1">
    <source>
        <dbReference type="ARBA" id="ARBA00004496"/>
    </source>
</evidence>
<dbReference type="Pfam" id="PF04851">
    <property type="entry name" value="ResIII"/>
    <property type="match status" value="1"/>
</dbReference>
<evidence type="ECO:0000256" key="10">
    <source>
        <dbReference type="ARBA" id="ARBA00022840"/>
    </source>
</evidence>
<dbReference type="CDD" id="cd18808">
    <property type="entry name" value="SF1_C_Upf1"/>
    <property type="match status" value="1"/>
</dbReference>
<protein>
    <submittedName>
        <fullName evidence="14">Regulator of nonsense transcripts 1-like protein</fullName>
    </submittedName>
</protein>
<comment type="similarity">
    <text evidence="2">Belongs to the DNA2/NAM7 helicase family.</text>
</comment>
<dbReference type="PANTHER" id="PTHR10887">
    <property type="entry name" value="DNA2/NAM7 HELICASE FAMILY"/>
    <property type="match status" value="1"/>
</dbReference>
<keyword evidence="15" id="KW-1185">Reference proteome</keyword>
<keyword evidence="9" id="KW-0862">Zinc</keyword>
<dbReference type="InterPro" id="IPR041677">
    <property type="entry name" value="DNA2/NAM7_AAA_11"/>
</dbReference>
<evidence type="ECO:0000259" key="13">
    <source>
        <dbReference type="PROSITE" id="PS51997"/>
    </source>
</evidence>
<feature type="compositionally biased region" description="Polar residues" evidence="12">
    <location>
        <begin position="842"/>
        <end position="855"/>
    </location>
</feature>
<dbReference type="SUPFAM" id="SSF52540">
    <property type="entry name" value="P-loop containing nucleoside triphosphate hydrolases"/>
    <property type="match status" value="1"/>
</dbReference>
<keyword evidence="5" id="KW-0547">Nucleotide-binding</keyword>
<evidence type="ECO:0000256" key="11">
    <source>
        <dbReference type="PROSITE-ProRule" id="PRU01341"/>
    </source>
</evidence>
<keyword evidence="8" id="KW-0347">Helicase</keyword>
<dbReference type="Gene3D" id="6.10.140.1240">
    <property type="match status" value="1"/>
</dbReference>
<name>A0ABV2AJC5_9EUKA</name>
<dbReference type="CDD" id="cd21407">
    <property type="entry name" value="1B_UPF1-like"/>
    <property type="match status" value="1"/>
</dbReference>
<evidence type="ECO:0000256" key="2">
    <source>
        <dbReference type="ARBA" id="ARBA00007913"/>
    </source>
</evidence>
<dbReference type="Proteomes" id="UP001439008">
    <property type="component" value="Unassembled WGS sequence"/>
</dbReference>
<proteinExistence type="inferred from homology"/>
<keyword evidence="3" id="KW-0963">Cytoplasm</keyword>
<dbReference type="Gene3D" id="3.40.50.300">
    <property type="entry name" value="P-loop containing nucleotide triphosphate hydrolases"/>
    <property type="match status" value="2"/>
</dbReference>
<evidence type="ECO:0000256" key="6">
    <source>
        <dbReference type="ARBA" id="ARBA00022771"/>
    </source>
</evidence>
<comment type="caution">
    <text evidence="14">The sequence shown here is derived from an EMBL/GenBank/DDBJ whole genome shotgun (WGS) entry which is preliminary data.</text>
</comment>
<dbReference type="InterPro" id="IPR045055">
    <property type="entry name" value="DNA2/NAM7-like"/>
</dbReference>
<dbReference type="Pfam" id="PF13087">
    <property type="entry name" value="AAA_12"/>
    <property type="match status" value="1"/>
</dbReference>
<reference evidence="14 15" key="1">
    <citation type="journal article" date="2024" name="BMC Biol.">
        <title>Comparative genomics of Ascetosporea gives new insight into the evolutionary basis for animal parasitism in Rhizaria.</title>
        <authorList>
            <person name="Hiltunen Thoren M."/>
            <person name="Onut-Brannstrom I."/>
            <person name="Alfjorden A."/>
            <person name="Peckova H."/>
            <person name="Swords F."/>
            <person name="Hooper C."/>
            <person name="Holzer A.S."/>
            <person name="Bass D."/>
            <person name="Burki F."/>
        </authorList>
    </citation>
    <scope>NUCLEOTIDE SEQUENCE [LARGE SCALE GENOMIC DNA]</scope>
    <source>
        <strain evidence="14">20-A016</strain>
    </source>
</reference>
<evidence type="ECO:0000256" key="7">
    <source>
        <dbReference type="ARBA" id="ARBA00022801"/>
    </source>
</evidence>
<evidence type="ECO:0000256" key="3">
    <source>
        <dbReference type="ARBA" id="ARBA00022490"/>
    </source>
</evidence>
<evidence type="ECO:0000256" key="5">
    <source>
        <dbReference type="ARBA" id="ARBA00022741"/>
    </source>
</evidence>
<dbReference type="PANTHER" id="PTHR10887:SF364">
    <property type="entry name" value="REGULATOR OF NONSENSE TRANSCRIPTS 1"/>
    <property type="match status" value="1"/>
</dbReference>
<evidence type="ECO:0000256" key="9">
    <source>
        <dbReference type="ARBA" id="ARBA00022833"/>
    </source>
</evidence>
<feature type="compositionally biased region" description="Acidic residues" evidence="12">
    <location>
        <begin position="856"/>
        <end position="867"/>
    </location>
</feature>
<organism evidence="14 15">
    <name type="scientific">Bonamia ostreae</name>
    <dbReference type="NCBI Taxonomy" id="126728"/>
    <lineage>
        <taxon>Eukaryota</taxon>
        <taxon>Sar</taxon>
        <taxon>Rhizaria</taxon>
        <taxon>Endomyxa</taxon>
        <taxon>Ascetosporea</taxon>
        <taxon>Haplosporida</taxon>
        <taxon>Bonamia</taxon>
    </lineage>
</organism>
<evidence type="ECO:0000256" key="12">
    <source>
        <dbReference type="SAM" id="MobiDB-lite"/>
    </source>
</evidence>
<dbReference type="CDD" id="cd18039">
    <property type="entry name" value="DEXXQc_UPF1"/>
    <property type="match status" value="1"/>
</dbReference>
<keyword evidence="10" id="KW-0067">ATP-binding</keyword>
<dbReference type="InterPro" id="IPR006935">
    <property type="entry name" value="Helicase/UvrB_N"/>
</dbReference>
<comment type="caution">
    <text evidence="11">Lacks conserved residue(s) required for the propagation of feature annotation.</text>
</comment>
<dbReference type="Pfam" id="PF13086">
    <property type="entry name" value="AAA_11"/>
    <property type="match status" value="1"/>
</dbReference>
<dbReference type="PROSITE" id="PS51997">
    <property type="entry name" value="UPF1_CH_RICH"/>
    <property type="match status" value="1"/>
</dbReference>
<keyword evidence="4" id="KW-0479">Metal-binding</keyword>
<dbReference type="InterPro" id="IPR047187">
    <property type="entry name" value="SF1_C_Upf1"/>
</dbReference>
<dbReference type="InterPro" id="IPR040812">
    <property type="entry name" value="UPF1_1B_dom"/>
</dbReference>
<feature type="domain" description="Upf1" evidence="13">
    <location>
        <begin position="1"/>
        <end position="51"/>
    </location>
</feature>
<feature type="region of interest" description="Disordered" evidence="12">
    <location>
        <begin position="745"/>
        <end position="888"/>
    </location>
</feature>
<dbReference type="InterPro" id="IPR041679">
    <property type="entry name" value="DNA2/NAM7-like_C"/>
</dbReference>
<dbReference type="InterPro" id="IPR018999">
    <property type="entry name" value="UPF1_CH/ZBD"/>
</dbReference>
<gene>
    <name evidence="14" type="primary">LBA1</name>
    <name evidence="14" type="ORF">MHBO_001548</name>
</gene>
<dbReference type="InterPro" id="IPR027417">
    <property type="entry name" value="P-loop_NTPase"/>
</dbReference>
<evidence type="ECO:0000313" key="14">
    <source>
        <dbReference type="EMBL" id="MES1919775.1"/>
    </source>
</evidence>
<dbReference type="Gene3D" id="2.40.30.230">
    <property type="match status" value="1"/>
</dbReference>
<dbReference type="Pfam" id="PF09416">
    <property type="entry name" value="UPF1_Zn_bind"/>
    <property type="match status" value="1"/>
</dbReference>
<evidence type="ECO:0000313" key="15">
    <source>
        <dbReference type="Proteomes" id="UP001439008"/>
    </source>
</evidence>
<sequence>MNWDLSQWVPLIKERSFLPWLVQAPPEREVARSLKASSAQLRKLEELWEHGNDGATLPDLDRQELEDEVEPVMVRYSDAAAFTRVFQPLIALESDFDRKAREAQKQKGVAIRWAAGLGGRKRFYFRLNRDIERSSRVVKGDEVVLNYPGDVVNKRWNGDGVVLEITTEDEILVELNGGKNAPIAQTFGFNIDFVWKAVPYTRMKNAVNCFANDDYSVTGFLYHVLLGHEISPQHIAADLPSKVSAPGLPELNKSQEEALRNSMEQPLSLIQGPPGTGKTVTTASIVYHLAQRQRGQVLVCAPSNIGVDHLTAKIHATGLKVVRLTSRSREMVTSFVDFLYLNTLTDTLAKKIDSEVYKLQQLKEMQGELSASDRKRYFRSRLKLEQELLENADVICATCVGAGDPRLRDYRFKQVVIDESTQATEPEVLIPITKGAKQIVLIGDHCQLGPVVMCKKAASAGFDRSLFERLVMLGVRPVRLQIQYRMHPALSEFPSNTFYEGSLQNGVSTEDRKQKTNSNFDWPDPETPTFFYASVGQEEFSASGTSYLNRMEAVNVEKIATKLIKAGVSSEEIGVITPYEGQRQYIVSNMLRTGSLNKTWYDEIEVASVDAFQGREKNYILLSCVRSNENLGVGFLSDPRRLNVALTRAKYGMVIVGNPKVLSSNGLWHSLLSHYKKHHLLVEGPLESLTECFTRLSEPHGHFERKRLWAQHDNEDRDYYRQQADAGGGENGEDDKEHVPEQYSYAHPGEIGPLNIRRSPVVNKKDRARSTKMGAETQFSMSSTQEMSQSQKHSNIGATQDYFSSQTSRGEDNDDSDSAFDSGAMPSQATFADSNGEEEFTQHLQSQRGNQTQPEDQVDALEADFDDLSVGYQSQESTGTSSVSDSEE</sequence>
<keyword evidence="6" id="KW-0863">Zinc-finger</keyword>
<accession>A0ABV2AJC5</accession>
<dbReference type="EMBL" id="JBDODL010000396">
    <property type="protein sequence ID" value="MES1919775.1"/>
    <property type="molecule type" value="Genomic_DNA"/>
</dbReference>
<comment type="subcellular location">
    <subcellularLocation>
        <location evidence="1">Cytoplasm</location>
    </subcellularLocation>
</comment>
<evidence type="ECO:0000256" key="4">
    <source>
        <dbReference type="ARBA" id="ARBA00022723"/>
    </source>
</evidence>